<feature type="domain" description="ABC transporter" evidence="8">
    <location>
        <begin position="338"/>
        <end position="581"/>
    </location>
</feature>
<dbReference type="SMART" id="SM00382">
    <property type="entry name" value="AAA"/>
    <property type="match status" value="1"/>
</dbReference>
<dbReference type="Proteomes" id="UP000076609">
    <property type="component" value="Unassembled WGS sequence"/>
</dbReference>
<sequence>MIPVSSAGHVPPLARSRLSIALRGCRTHLVAAAVFSAIGNLLYLAPSLYMLQVYDRVLPSRGLGTLAALSVLMLGALAALAVFEWLRSRVLIRASVQAERMLAGPALRVALSQPSLSRLERGEVMRDVDTLRQAISSPAIFAALDAPWTPIYILVGFLLHPLLGASMVVSGVLLVGLAWLNEKRTAEPMKQASEAQSIAYARLNHGVAHASEVRALGMVDTLAARHERDRGIAGLLQLRASFAGSSLQAAIKFVRLALQSGALALGAVLVVDDAISASAIIVASLLTARALAPIDQLVAGWKTIVQARVAHGRLDRLLSLPSSDTPDRTNLPAPKGAITLESVGIAAPLDGRPILSGIDGAIGAGEVIGIAGPSGSGKSTLLRAIVGAVDIDAGHVRFDGISRTDWDRERLARYVGYMPQDPVLFHGTVKENIVRFYVGLDAAGAALLDEAAIGAAKAAGAHDMITALPQGYDTILGVGGTGLSGGQAQRVALARALFGNPAILVLDEPTAHLDTAGKKALARLLALLRQDQRTILFASHDPDLLAASDRLMLLDQGRIERFGPLFGLRSRRKPDQEQPTSFAKA</sequence>
<dbReference type="PROSITE" id="PS50893">
    <property type="entry name" value="ABC_TRANSPORTER_2"/>
    <property type="match status" value="1"/>
</dbReference>
<dbReference type="PANTHER" id="PTHR24221">
    <property type="entry name" value="ATP-BINDING CASSETTE SUB-FAMILY B"/>
    <property type="match status" value="1"/>
</dbReference>
<keyword evidence="2 7" id="KW-0812">Transmembrane</keyword>
<feature type="transmembrane region" description="Helical" evidence="7">
    <location>
        <begin position="262"/>
        <end position="286"/>
    </location>
</feature>
<dbReference type="RefSeq" id="WP_066688482.1">
    <property type="nucleotide sequence ID" value="NZ_LQQO01000003.1"/>
</dbReference>
<evidence type="ECO:0000259" key="9">
    <source>
        <dbReference type="PROSITE" id="PS50929"/>
    </source>
</evidence>
<evidence type="ECO:0000256" key="2">
    <source>
        <dbReference type="ARBA" id="ARBA00022692"/>
    </source>
</evidence>
<dbReference type="PROSITE" id="PS00211">
    <property type="entry name" value="ABC_TRANSPORTER_1"/>
    <property type="match status" value="1"/>
</dbReference>
<organism evidence="10 11">
    <name type="scientific">Sphingomonas hankookensis</name>
    <dbReference type="NCBI Taxonomy" id="563996"/>
    <lineage>
        <taxon>Bacteria</taxon>
        <taxon>Pseudomonadati</taxon>
        <taxon>Pseudomonadota</taxon>
        <taxon>Alphaproteobacteria</taxon>
        <taxon>Sphingomonadales</taxon>
        <taxon>Sphingomonadaceae</taxon>
        <taxon>Sphingomonas</taxon>
    </lineage>
</organism>
<name>A0ABR5YF85_9SPHN</name>
<evidence type="ECO:0000313" key="11">
    <source>
        <dbReference type="Proteomes" id="UP000076609"/>
    </source>
</evidence>
<feature type="domain" description="ABC transmembrane type-1" evidence="9">
    <location>
        <begin position="30"/>
        <end position="306"/>
    </location>
</feature>
<evidence type="ECO:0000256" key="1">
    <source>
        <dbReference type="ARBA" id="ARBA00004651"/>
    </source>
</evidence>
<feature type="transmembrane region" description="Helical" evidence="7">
    <location>
        <begin position="151"/>
        <end position="180"/>
    </location>
</feature>
<reference evidence="11" key="1">
    <citation type="submission" date="2016-01" db="EMBL/GenBank/DDBJ databases">
        <title>Draft genome of Chromobacterium sp. F49.</title>
        <authorList>
            <person name="Hong K.W."/>
        </authorList>
    </citation>
    <scope>NUCLEOTIDE SEQUENCE [LARGE SCALE GENOMIC DNA]</scope>
    <source>
        <strain evidence="11">CN3</strain>
    </source>
</reference>
<evidence type="ECO:0008006" key="12">
    <source>
        <dbReference type="Google" id="ProtNLM"/>
    </source>
</evidence>
<proteinExistence type="predicted"/>
<gene>
    <name evidence="10" type="ORF">AVT10_09665</name>
</gene>
<evidence type="ECO:0000256" key="6">
    <source>
        <dbReference type="ARBA" id="ARBA00023136"/>
    </source>
</evidence>
<feature type="transmembrane region" description="Helical" evidence="7">
    <location>
        <begin position="29"/>
        <end position="51"/>
    </location>
</feature>
<feature type="transmembrane region" description="Helical" evidence="7">
    <location>
        <begin position="63"/>
        <end position="83"/>
    </location>
</feature>
<evidence type="ECO:0000259" key="8">
    <source>
        <dbReference type="PROSITE" id="PS50893"/>
    </source>
</evidence>
<dbReference type="NCBIfam" id="TIGR01842">
    <property type="entry name" value="type_I_sec_PrtD"/>
    <property type="match status" value="1"/>
</dbReference>
<accession>A0ABR5YF85</accession>
<evidence type="ECO:0000313" key="10">
    <source>
        <dbReference type="EMBL" id="KZE18045.1"/>
    </source>
</evidence>
<dbReference type="InterPro" id="IPR036640">
    <property type="entry name" value="ABC1_TM_sf"/>
</dbReference>
<dbReference type="Pfam" id="PF00664">
    <property type="entry name" value="ABC_membrane"/>
    <property type="match status" value="1"/>
</dbReference>
<dbReference type="InterPro" id="IPR011527">
    <property type="entry name" value="ABC1_TM_dom"/>
</dbReference>
<dbReference type="SUPFAM" id="SSF90123">
    <property type="entry name" value="ABC transporter transmembrane region"/>
    <property type="match status" value="1"/>
</dbReference>
<keyword evidence="3" id="KW-0547">Nucleotide-binding</keyword>
<dbReference type="PROSITE" id="PS50929">
    <property type="entry name" value="ABC_TM1F"/>
    <property type="match status" value="1"/>
</dbReference>
<keyword evidence="4" id="KW-0067">ATP-binding</keyword>
<dbReference type="InterPro" id="IPR003593">
    <property type="entry name" value="AAA+_ATPase"/>
</dbReference>
<evidence type="ECO:0000256" key="3">
    <source>
        <dbReference type="ARBA" id="ARBA00022741"/>
    </source>
</evidence>
<comment type="subcellular location">
    <subcellularLocation>
        <location evidence="1">Cell membrane</location>
        <topology evidence="1">Multi-pass membrane protein</topology>
    </subcellularLocation>
</comment>
<dbReference type="SUPFAM" id="SSF52540">
    <property type="entry name" value="P-loop containing nucleoside triphosphate hydrolases"/>
    <property type="match status" value="1"/>
</dbReference>
<dbReference type="Gene3D" id="3.40.50.300">
    <property type="entry name" value="P-loop containing nucleotide triphosphate hydrolases"/>
    <property type="match status" value="1"/>
</dbReference>
<protein>
    <recommendedName>
        <fullName evidence="12">Type I secretion system permease/ATPase</fullName>
    </recommendedName>
</protein>
<keyword evidence="5 7" id="KW-1133">Transmembrane helix</keyword>
<dbReference type="PANTHER" id="PTHR24221:SF248">
    <property type="entry name" value="ABC TRANSPORTER TRANSMEMBRANE REGION"/>
    <property type="match status" value="1"/>
</dbReference>
<dbReference type="Pfam" id="PF00005">
    <property type="entry name" value="ABC_tran"/>
    <property type="match status" value="1"/>
</dbReference>
<dbReference type="InterPro" id="IPR003439">
    <property type="entry name" value="ABC_transporter-like_ATP-bd"/>
</dbReference>
<dbReference type="InterPro" id="IPR017871">
    <property type="entry name" value="ABC_transporter-like_CS"/>
</dbReference>
<dbReference type="Gene3D" id="1.20.1560.10">
    <property type="entry name" value="ABC transporter type 1, transmembrane domain"/>
    <property type="match status" value="1"/>
</dbReference>
<evidence type="ECO:0000256" key="5">
    <source>
        <dbReference type="ARBA" id="ARBA00022989"/>
    </source>
</evidence>
<comment type="caution">
    <text evidence="10">The sequence shown here is derived from an EMBL/GenBank/DDBJ whole genome shotgun (WGS) entry which is preliminary data.</text>
</comment>
<evidence type="ECO:0000256" key="7">
    <source>
        <dbReference type="SAM" id="Phobius"/>
    </source>
</evidence>
<keyword evidence="11" id="KW-1185">Reference proteome</keyword>
<dbReference type="InterPro" id="IPR027417">
    <property type="entry name" value="P-loop_NTPase"/>
</dbReference>
<dbReference type="InterPro" id="IPR039421">
    <property type="entry name" value="Type_1_exporter"/>
</dbReference>
<keyword evidence="6 7" id="KW-0472">Membrane</keyword>
<dbReference type="InterPro" id="IPR010128">
    <property type="entry name" value="ATPase_T1SS_PrtD-like"/>
</dbReference>
<dbReference type="EMBL" id="LQQO01000003">
    <property type="protein sequence ID" value="KZE18045.1"/>
    <property type="molecule type" value="Genomic_DNA"/>
</dbReference>
<dbReference type="CDD" id="cd03228">
    <property type="entry name" value="ABCC_MRP_Like"/>
    <property type="match status" value="1"/>
</dbReference>
<evidence type="ECO:0000256" key="4">
    <source>
        <dbReference type="ARBA" id="ARBA00022840"/>
    </source>
</evidence>